<name>A0AAV9W0B0_9PEZI</name>
<evidence type="ECO:0000256" key="2">
    <source>
        <dbReference type="ARBA" id="ARBA00007262"/>
    </source>
</evidence>
<dbReference type="InterPro" id="IPR038213">
    <property type="entry name" value="IFI6/IFI27-like_sf"/>
</dbReference>
<keyword evidence="4 6" id="KW-1133">Transmembrane helix</keyword>
<dbReference type="GO" id="GO:0016020">
    <property type="term" value="C:membrane"/>
    <property type="evidence" value="ECO:0007669"/>
    <property type="project" value="UniProtKB-SubCell"/>
</dbReference>
<comment type="caution">
    <text evidence="7">The sequence shown here is derived from an EMBL/GenBank/DDBJ whole genome shotgun (WGS) entry which is preliminary data.</text>
</comment>
<evidence type="ECO:0000256" key="4">
    <source>
        <dbReference type="ARBA" id="ARBA00022989"/>
    </source>
</evidence>
<dbReference type="InterPro" id="IPR009311">
    <property type="entry name" value="IFI6/IFI27-like"/>
</dbReference>
<feature type="transmembrane region" description="Helical" evidence="6">
    <location>
        <begin position="133"/>
        <end position="150"/>
    </location>
</feature>
<dbReference type="Proteomes" id="UP001370758">
    <property type="component" value="Unassembled WGS sequence"/>
</dbReference>
<evidence type="ECO:0000256" key="5">
    <source>
        <dbReference type="ARBA" id="ARBA00023136"/>
    </source>
</evidence>
<protein>
    <submittedName>
        <fullName evidence="7">Uncharacterized protein</fullName>
    </submittedName>
</protein>
<sequence length="202" mass="21831">MSPVLSFPEISIPGVDYLKVLHNAIYGKEFLKLISIPQPQQPDEPSFDWKSTLKNILDQIYKLCSENWALLKFILIVTGGIITIPILLQIAGFGLLGPIAGTFAAVWQASIGNVVAGSFFACLQALGMLPARAVVTGALVGIGVFLWVELKGRFFSAPGKGDDEVPEDGTPPETVKRDGLGRRALGSLRPLHEAYRVGRSML</sequence>
<evidence type="ECO:0000313" key="7">
    <source>
        <dbReference type="EMBL" id="KAK6498695.1"/>
    </source>
</evidence>
<feature type="transmembrane region" description="Helical" evidence="6">
    <location>
        <begin position="73"/>
        <end position="96"/>
    </location>
</feature>
<proteinExistence type="inferred from homology"/>
<keyword evidence="3 6" id="KW-0812">Transmembrane</keyword>
<dbReference type="AlphaFoldDB" id="A0AAV9W0B0"/>
<dbReference type="Pfam" id="PF06140">
    <property type="entry name" value="Ifi-6-16"/>
    <property type="match status" value="1"/>
</dbReference>
<comment type="subcellular location">
    <subcellularLocation>
        <location evidence="1">Membrane</location>
        <topology evidence="1">Multi-pass membrane protein</topology>
    </subcellularLocation>
</comment>
<organism evidence="7 8">
    <name type="scientific">Arthrobotrys musiformis</name>
    <dbReference type="NCBI Taxonomy" id="47236"/>
    <lineage>
        <taxon>Eukaryota</taxon>
        <taxon>Fungi</taxon>
        <taxon>Dikarya</taxon>
        <taxon>Ascomycota</taxon>
        <taxon>Pezizomycotina</taxon>
        <taxon>Orbiliomycetes</taxon>
        <taxon>Orbiliales</taxon>
        <taxon>Orbiliaceae</taxon>
        <taxon>Arthrobotrys</taxon>
    </lineage>
</organism>
<comment type="similarity">
    <text evidence="2">Belongs to the IFI6/IFI27 family.</text>
</comment>
<evidence type="ECO:0000256" key="3">
    <source>
        <dbReference type="ARBA" id="ARBA00022692"/>
    </source>
</evidence>
<evidence type="ECO:0000313" key="8">
    <source>
        <dbReference type="Proteomes" id="UP001370758"/>
    </source>
</evidence>
<evidence type="ECO:0000256" key="1">
    <source>
        <dbReference type="ARBA" id="ARBA00004141"/>
    </source>
</evidence>
<keyword evidence="8" id="KW-1185">Reference proteome</keyword>
<reference evidence="7 8" key="1">
    <citation type="submission" date="2023-08" db="EMBL/GenBank/DDBJ databases">
        <authorList>
            <person name="Palmer J.M."/>
        </authorList>
    </citation>
    <scope>NUCLEOTIDE SEQUENCE [LARGE SCALE GENOMIC DNA]</scope>
    <source>
        <strain evidence="7 8">TWF481</strain>
    </source>
</reference>
<feature type="transmembrane region" description="Helical" evidence="6">
    <location>
        <begin position="103"/>
        <end position="127"/>
    </location>
</feature>
<keyword evidence="5 6" id="KW-0472">Membrane</keyword>
<accession>A0AAV9W0B0</accession>
<dbReference type="EMBL" id="JAVHJL010000008">
    <property type="protein sequence ID" value="KAK6498695.1"/>
    <property type="molecule type" value="Genomic_DNA"/>
</dbReference>
<evidence type="ECO:0000256" key="6">
    <source>
        <dbReference type="SAM" id="Phobius"/>
    </source>
</evidence>
<gene>
    <name evidence="7" type="ORF">TWF481_011273</name>
</gene>
<dbReference type="Gene3D" id="6.10.110.10">
    <property type="match status" value="1"/>
</dbReference>